<feature type="region of interest" description="Disordered" evidence="1">
    <location>
        <begin position="1"/>
        <end position="39"/>
    </location>
</feature>
<name>A0A397T6N2_9GLOM</name>
<sequence length="235" mass="27242">MSGFRDKVQKMMSVDEERSNKCRNVEDISSSMSDTSKKNNDDQLKILNEKVDILTVKNEKFYDQVIQDNAKFLECLEYLCFRIKFLEKNIEYDNFMNNSFIKLLAKHQSLCGVLSSKAKEVLFTYFGADALLPINTSSSPQKITEWKANPSVAECYNKLFNKERNSDLLAKILRKVFAGENPSSLHIAFVTATFAVLLDLKFKTICTNENVMRNKIDYFMKKLKDTDHLDYFKKV</sequence>
<gene>
    <name evidence="2" type="ORF">C1645_735095</name>
</gene>
<reference evidence="2 3" key="1">
    <citation type="submission" date="2018-06" db="EMBL/GenBank/DDBJ databases">
        <title>Comparative genomics reveals the genomic features of Rhizophagus irregularis, R. cerebriforme, R. diaphanum and Gigaspora rosea, and their symbiotic lifestyle signature.</title>
        <authorList>
            <person name="Morin E."/>
            <person name="San Clemente H."/>
            <person name="Chen E.C.H."/>
            <person name="De La Providencia I."/>
            <person name="Hainaut M."/>
            <person name="Kuo A."/>
            <person name="Kohler A."/>
            <person name="Murat C."/>
            <person name="Tang N."/>
            <person name="Roy S."/>
            <person name="Loubradou J."/>
            <person name="Henrissat B."/>
            <person name="Grigoriev I.V."/>
            <person name="Corradi N."/>
            <person name="Roux C."/>
            <person name="Martin F.M."/>
        </authorList>
    </citation>
    <scope>NUCLEOTIDE SEQUENCE [LARGE SCALE GENOMIC DNA]</scope>
    <source>
        <strain evidence="2 3">DAOM 227022</strain>
    </source>
</reference>
<protein>
    <submittedName>
        <fullName evidence="2">Uncharacterized protein</fullName>
    </submittedName>
</protein>
<organism evidence="2 3">
    <name type="scientific">Glomus cerebriforme</name>
    <dbReference type="NCBI Taxonomy" id="658196"/>
    <lineage>
        <taxon>Eukaryota</taxon>
        <taxon>Fungi</taxon>
        <taxon>Fungi incertae sedis</taxon>
        <taxon>Mucoromycota</taxon>
        <taxon>Glomeromycotina</taxon>
        <taxon>Glomeromycetes</taxon>
        <taxon>Glomerales</taxon>
        <taxon>Glomeraceae</taxon>
        <taxon>Glomus</taxon>
    </lineage>
</organism>
<evidence type="ECO:0000313" key="3">
    <source>
        <dbReference type="Proteomes" id="UP000265703"/>
    </source>
</evidence>
<dbReference type="AlphaFoldDB" id="A0A397T6N2"/>
<dbReference type="OrthoDB" id="2332122at2759"/>
<comment type="caution">
    <text evidence="2">The sequence shown here is derived from an EMBL/GenBank/DDBJ whole genome shotgun (WGS) entry which is preliminary data.</text>
</comment>
<dbReference type="Proteomes" id="UP000265703">
    <property type="component" value="Unassembled WGS sequence"/>
</dbReference>
<accession>A0A397T6N2</accession>
<keyword evidence="3" id="KW-1185">Reference proteome</keyword>
<evidence type="ECO:0000256" key="1">
    <source>
        <dbReference type="SAM" id="MobiDB-lite"/>
    </source>
</evidence>
<proteinExistence type="predicted"/>
<dbReference type="STRING" id="658196.A0A397T6N2"/>
<feature type="compositionally biased region" description="Basic and acidic residues" evidence="1">
    <location>
        <begin position="1"/>
        <end position="26"/>
    </location>
</feature>
<dbReference type="EMBL" id="QKYT01000092">
    <property type="protein sequence ID" value="RIA93980.1"/>
    <property type="molecule type" value="Genomic_DNA"/>
</dbReference>
<evidence type="ECO:0000313" key="2">
    <source>
        <dbReference type="EMBL" id="RIA93980.1"/>
    </source>
</evidence>